<organism evidence="6 7">
    <name type="scientific">Streptomyces spiralis</name>
    <dbReference type="NCBI Taxonomy" id="66376"/>
    <lineage>
        <taxon>Bacteria</taxon>
        <taxon>Bacillati</taxon>
        <taxon>Actinomycetota</taxon>
        <taxon>Actinomycetes</taxon>
        <taxon>Kitasatosporales</taxon>
        <taxon>Streptomycetaceae</taxon>
        <taxon>Streptomyces</taxon>
    </lineage>
</organism>
<dbReference type="Gene3D" id="1.10.10.10">
    <property type="entry name" value="Winged helix-like DNA-binding domain superfamily/Winged helix DNA-binding domain"/>
    <property type="match status" value="1"/>
</dbReference>
<dbReference type="InterPro" id="IPR036390">
    <property type="entry name" value="WH_DNA-bd_sf"/>
</dbReference>
<gene>
    <name evidence="6" type="ORF">GCM10014715_79000</name>
</gene>
<reference evidence="6" key="1">
    <citation type="journal article" date="2014" name="Int. J. Syst. Evol. Microbiol.">
        <title>Complete genome sequence of Corynebacterium casei LMG S-19264T (=DSM 44701T), isolated from a smear-ripened cheese.</title>
        <authorList>
            <consortium name="US DOE Joint Genome Institute (JGI-PGF)"/>
            <person name="Walter F."/>
            <person name="Albersmeier A."/>
            <person name="Kalinowski J."/>
            <person name="Ruckert C."/>
        </authorList>
    </citation>
    <scope>NUCLEOTIDE SEQUENCE</scope>
    <source>
        <strain evidence="6">JCM 3302</strain>
    </source>
</reference>
<evidence type="ECO:0000259" key="5">
    <source>
        <dbReference type="PROSITE" id="PS51078"/>
    </source>
</evidence>
<dbReference type="PANTHER" id="PTHR30136">
    <property type="entry name" value="HELIX-TURN-HELIX TRANSCRIPTIONAL REGULATOR, ICLR FAMILY"/>
    <property type="match status" value="1"/>
</dbReference>
<dbReference type="InterPro" id="IPR014757">
    <property type="entry name" value="Tscrpt_reg_IclR_C"/>
</dbReference>
<evidence type="ECO:0000256" key="1">
    <source>
        <dbReference type="ARBA" id="ARBA00023015"/>
    </source>
</evidence>
<evidence type="ECO:0000256" key="3">
    <source>
        <dbReference type="ARBA" id="ARBA00023163"/>
    </source>
</evidence>
<accession>A0A919E4A3</accession>
<protein>
    <recommendedName>
        <fullName evidence="8">IclR family transcriptional regulator</fullName>
    </recommendedName>
</protein>
<keyword evidence="2" id="KW-0238">DNA-binding</keyword>
<dbReference type="InterPro" id="IPR050707">
    <property type="entry name" value="HTH_MetabolicPath_Reg"/>
</dbReference>
<sequence>MRKSAGERPPSGGVLQSAEHALRLVLLVARRGSVTLSEVAAELGVGASTAHRLLSTCKHAGFVRQDRPGAPYLAGPAVLELSLATTSAITLRDAADPVLRDLAAATGETAGFAVLEGPRVRFVSCLEGGGSDRVASRVGMVFPAHRTAGGKAMLACYDEDELRRRIPRVLLAEDGASWPELLRDVTRVRRRGWAAAFGESDPAVSAVGACVRTGTGEPRAAVTVAVPRMRMSTGREAEALAPQTVAAAALIERRLRGAVD</sequence>
<feature type="domain" description="HTH iclR-type" evidence="4">
    <location>
        <begin position="15"/>
        <end position="76"/>
    </location>
</feature>
<dbReference type="Pfam" id="PF09339">
    <property type="entry name" value="HTH_IclR"/>
    <property type="match status" value="1"/>
</dbReference>
<name>A0A919E4A3_9ACTN</name>
<dbReference type="SUPFAM" id="SSF55781">
    <property type="entry name" value="GAF domain-like"/>
    <property type="match status" value="1"/>
</dbReference>
<dbReference type="InterPro" id="IPR029016">
    <property type="entry name" value="GAF-like_dom_sf"/>
</dbReference>
<dbReference type="GO" id="GO:0003700">
    <property type="term" value="F:DNA-binding transcription factor activity"/>
    <property type="evidence" value="ECO:0007669"/>
    <property type="project" value="TreeGrafter"/>
</dbReference>
<evidence type="ECO:0000259" key="4">
    <source>
        <dbReference type="PROSITE" id="PS51077"/>
    </source>
</evidence>
<comment type="caution">
    <text evidence="6">The sequence shown here is derived from an EMBL/GenBank/DDBJ whole genome shotgun (WGS) entry which is preliminary data.</text>
</comment>
<dbReference type="EMBL" id="BNBC01000060">
    <property type="protein sequence ID" value="GHF11513.1"/>
    <property type="molecule type" value="Genomic_DNA"/>
</dbReference>
<dbReference type="SMART" id="SM00346">
    <property type="entry name" value="HTH_ICLR"/>
    <property type="match status" value="1"/>
</dbReference>
<evidence type="ECO:0000256" key="2">
    <source>
        <dbReference type="ARBA" id="ARBA00023125"/>
    </source>
</evidence>
<dbReference type="Gene3D" id="3.30.450.40">
    <property type="match status" value="1"/>
</dbReference>
<dbReference type="PANTHER" id="PTHR30136:SF35">
    <property type="entry name" value="HTH-TYPE TRANSCRIPTIONAL REGULATOR RV1719"/>
    <property type="match status" value="1"/>
</dbReference>
<dbReference type="GO" id="GO:0003677">
    <property type="term" value="F:DNA binding"/>
    <property type="evidence" value="ECO:0007669"/>
    <property type="project" value="UniProtKB-KW"/>
</dbReference>
<dbReference type="PROSITE" id="PS51077">
    <property type="entry name" value="HTH_ICLR"/>
    <property type="match status" value="1"/>
</dbReference>
<dbReference type="PROSITE" id="PS51078">
    <property type="entry name" value="ICLR_ED"/>
    <property type="match status" value="1"/>
</dbReference>
<dbReference type="AlphaFoldDB" id="A0A919E4A3"/>
<proteinExistence type="predicted"/>
<dbReference type="RefSeq" id="WP_189907608.1">
    <property type="nucleotide sequence ID" value="NZ_BNBC01000060.1"/>
</dbReference>
<dbReference type="Pfam" id="PF01614">
    <property type="entry name" value="IclR_C"/>
    <property type="match status" value="1"/>
</dbReference>
<dbReference type="Proteomes" id="UP000641386">
    <property type="component" value="Unassembled WGS sequence"/>
</dbReference>
<dbReference type="GO" id="GO:0045892">
    <property type="term" value="P:negative regulation of DNA-templated transcription"/>
    <property type="evidence" value="ECO:0007669"/>
    <property type="project" value="TreeGrafter"/>
</dbReference>
<keyword evidence="3" id="KW-0804">Transcription</keyword>
<evidence type="ECO:0008006" key="8">
    <source>
        <dbReference type="Google" id="ProtNLM"/>
    </source>
</evidence>
<evidence type="ECO:0000313" key="6">
    <source>
        <dbReference type="EMBL" id="GHF11513.1"/>
    </source>
</evidence>
<dbReference type="SUPFAM" id="SSF46785">
    <property type="entry name" value="Winged helix' DNA-binding domain"/>
    <property type="match status" value="1"/>
</dbReference>
<keyword evidence="1" id="KW-0805">Transcription regulation</keyword>
<keyword evidence="7" id="KW-1185">Reference proteome</keyword>
<dbReference type="InterPro" id="IPR005471">
    <property type="entry name" value="Tscrpt_reg_IclR_N"/>
</dbReference>
<dbReference type="InterPro" id="IPR036388">
    <property type="entry name" value="WH-like_DNA-bd_sf"/>
</dbReference>
<evidence type="ECO:0000313" key="7">
    <source>
        <dbReference type="Proteomes" id="UP000641386"/>
    </source>
</evidence>
<feature type="domain" description="IclR-ED" evidence="5">
    <location>
        <begin position="77"/>
        <end position="257"/>
    </location>
</feature>
<reference evidence="6" key="2">
    <citation type="submission" date="2020-09" db="EMBL/GenBank/DDBJ databases">
        <authorList>
            <person name="Sun Q."/>
            <person name="Ohkuma M."/>
        </authorList>
    </citation>
    <scope>NUCLEOTIDE SEQUENCE</scope>
    <source>
        <strain evidence="6">JCM 3302</strain>
    </source>
</reference>